<sequence length="116" mass="12734">MRKNKTKFIAFALASAVIAVGYSTAASADSVTSSDKDTVSNPILTITPRMNVEFQGGGYWTNTSHLTYIQNTGSGVLYYDRVNHKYVFSQTRGAMGAAIYVFNAQGVNWYRGVLYV</sequence>
<dbReference type="RefSeq" id="WP_228777635.1">
    <property type="nucleotide sequence ID" value="NZ_CP015902.2"/>
</dbReference>
<reference evidence="2 5" key="2">
    <citation type="journal article" date="2017" name="BMC Genomics">
        <title>Comparative and functional genomics of the Lactococcus lactis taxon; insights into evolution and niche adaptation.</title>
        <authorList>
            <person name="Kelleher P."/>
            <person name="Bottacini F."/>
            <person name="Mahony J."/>
            <person name="Kilcawley K.N."/>
            <person name="van Sinderen D."/>
        </authorList>
    </citation>
    <scope>NUCLEOTIDE SEQUENCE [LARGE SCALE GENOMIC DNA]</scope>
    <source>
        <strain evidence="2 5">UC06</strain>
    </source>
</reference>
<dbReference type="GO" id="GO:0042742">
    <property type="term" value="P:defense response to bacterium"/>
    <property type="evidence" value="ECO:0007669"/>
    <property type="project" value="InterPro"/>
</dbReference>
<feature type="signal peptide" evidence="1">
    <location>
        <begin position="1"/>
        <end position="28"/>
    </location>
</feature>
<proteinExistence type="predicted"/>
<dbReference type="AlphaFoldDB" id="A0A0V8EKD9"/>
<reference evidence="4" key="1">
    <citation type="submission" date="2015-10" db="EMBL/GenBank/DDBJ databases">
        <title>Draft Genome Sequences of 11 Lactococcus lactis subspecies cremoris strains.</title>
        <authorList>
            <person name="Wels M."/>
            <person name="Backus L."/>
            <person name="Boekhorst J."/>
            <person name="Dijkstra A."/>
            <person name="Beerthuizen M."/>
            <person name="Kelly W."/>
            <person name="Siezen R."/>
            <person name="Bachmann H."/>
            <person name="Van Hijum S."/>
        </authorList>
    </citation>
    <scope>NUCLEOTIDE SEQUENCE [LARGE SCALE GENOMIC DNA]</scope>
    <source>
        <strain evidence="4">N42</strain>
    </source>
</reference>
<keyword evidence="1" id="KW-0732">Signal</keyword>
<dbReference type="EMBL" id="LKLW01000099">
    <property type="protein sequence ID" value="KSU26310.1"/>
    <property type="molecule type" value="Genomic_DNA"/>
</dbReference>
<dbReference type="Proteomes" id="UP000052991">
    <property type="component" value="Unassembled WGS sequence"/>
</dbReference>
<evidence type="ECO:0000313" key="3">
    <source>
        <dbReference type="EMBL" id="KSU26310.1"/>
    </source>
</evidence>
<evidence type="ECO:0000313" key="4">
    <source>
        <dbReference type="Proteomes" id="UP000052991"/>
    </source>
</evidence>
<dbReference type="InterPro" id="IPR007464">
    <property type="entry name" value="Bacteriocin_IId"/>
</dbReference>
<evidence type="ECO:0000313" key="2">
    <source>
        <dbReference type="EMBL" id="ARE19723.1"/>
    </source>
</evidence>
<accession>A0A0V8EKD9</accession>
<dbReference type="GO" id="GO:0005576">
    <property type="term" value="C:extracellular region"/>
    <property type="evidence" value="ECO:0007669"/>
    <property type="project" value="InterPro"/>
</dbReference>
<evidence type="ECO:0000256" key="1">
    <source>
        <dbReference type="SAM" id="SignalP"/>
    </source>
</evidence>
<dbReference type="Proteomes" id="UP000192095">
    <property type="component" value="Chromosome"/>
</dbReference>
<dbReference type="Pfam" id="PF04369">
    <property type="entry name" value="Lactococcin"/>
    <property type="match status" value="1"/>
</dbReference>
<dbReference type="EMBL" id="CP015902">
    <property type="protein sequence ID" value="ARE19723.1"/>
    <property type="molecule type" value="Genomic_DNA"/>
</dbReference>
<name>A0A0V8EKD9_LACLL</name>
<evidence type="ECO:0000313" key="5">
    <source>
        <dbReference type="Proteomes" id="UP000192095"/>
    </source>
</evidence>
<reference evidence="3" key="3">
    <citation type="journal article" date="2017" name="Genome Announc.">
        <title>Draft Genome Sequences of 24 Lactococcus lactis Strains.</title>
        <authorList>
            <person name="Backus L."/>
            <person name="Wels M."/>
            <person name="Boekhorst J."/>
            <person name="Dijkstra A.R."/>
            <person name="Beerthuyzen M."/>
            <person name="Kelly W.J."/>
            <person name="Siezen R.J."/>
            <person name="van Hijum S.A."/>
            <person name="Bachmann H."/>
        </authorList>
    </citation>
    <scope>NUCLEOTIDE SEQUENCE</scope>
    <source>
        <strain evidence="3">N42</strain>
    </source>
</reference>
<reference evidence="2" key="4">
    <citation type="submission" date="2023-07" db="EMBL/GenBank/DDBJ databases">
        <authorList>
            <person name="McDonnell B."/>
        </authorList>
    </citation>
    <scope>NUCLEOTIDE SEQUENCE</scope>
    <source>
        <strain evidence="2">UC06</strain>
    </source>
</reference>
<dbReference type="PATRIC" id="fig|1360.116.peg.2023"/>
<organism evidence="3 4">
    <name type="scientific">Lactococcus lactis subsp. lactis</name>
    <name type="common">Streptococcus lactis</name>
    <dbReference type="NCBI Taxonomy" id="1360"/>
    <lineage>
        <taxon>Bacteria</taxon>
        <taxon>Bacillati</taxon>
        <taxon>Bacillota</taxon>
        <taxon>Bacilli</taxon>
        <taxon>Lactobacillales</taxon>
        <taxon>Streptococcaceae</taxon>
        <taxon>Lactococcus</taxon>
    </lineage>
</organism>
<feature type="chain" id="PRO_5006891732" evidence="1">
    <location>
        <begin position="29"/>
        <end position="116"/>
    </location>
</feature>
<protein>
    <submittedName>
        <fullName evidence="2">Lactococcin family bacteriocin</fullName>
    </submittedName>
</protein>
<gene>
    <name evidence="2" type="ORF">LLUC06_0175</name>
    <name evidence="3" type="ORF">N42_1617</name>
</gene>